<protein>
    <recommendedName>
        <fullName evidence="7">DUF202 domain-containing protein</fullName>
    </recommendedName>
</protein>
<keyword evidence="9" id="KW-1185">Reference proteome</keyword>
<feature type="transmembrane region" description="Helical" evidence="6">
    <location>
        <begin position="62"/>
        <end position="83"/>
    </location>
</feature>
<proteinExistence type="predicted"/>
<dbReference type="Pfam" id="PF02656">
    <property type="entry name" value="DUF202"/>
    <property type="match status" value="1"/>
</dbReference>
<feature type="compositionally biased region" description="Gly residues" evidence="5">
    <location>
        <begin position="1"/>
        <end position="11"/>
    </location>
</feature>
<keyword evidence="3 6" id="KW-1133">Transmembrane helix</keyword>
<dbReference type="AlphaFoldDB" id="A0A1C5GDV0"/>
<dbReference type="InterPro" id="IPR003807">
    <property type="entry name" value="DUF202"/>
</dbReference>
<feature type="domain" description="DUF202" evidence="7">
    <location>
        <begin position="23"/>
        <end position="86"/>
    </location>
</feature>
<dbReference type="GeneID" id="95804028"/>
<dbReference type="Proteomes" id="UP000198251">
    <property type="component" value="Chromosome I"/>
</dbReference>
<evidence type="ECO:0000256" key="3">
    <source>
        <dbReference type="ARBA" id="ARBA00022989"/>
    </source>
</evidence>
<evidence type="ECO:0000256" key="1">
    <source>
        <dbReference type="ARBA" id="ARBA00004127"/>
    </source>
</evidence>
<feature type="transmembrane region" description="Helical" evidence="6">
    <location>
        <begin position="39"/>
        <end position="56"/>
    </location>
</feature>
<keyword evidence="2 6" id="KW-0812">Transmembrane</keyword>
<dbReference type="GO" id="GO:0012505">
    <property type="term" value="C:endomembrane system"/>
    <property type="evidence" value="ECO:0007669"/>
    <property type="project" value="UniProtKB-SubCell"/>
</dbReference>
<dbReference type="RefSeq" id="WP_089001661.1">
    <property type="nucleotide sequence ID" value="NZ_JBFAAC010000006.1"/>
</dbReference>
<organism evidence="8 9">
    <name type="scientific">Micromonospora echinofusca</name>
    <dbReference type="NCBI Taxonomy" id="47858"/>
    <lineage>
        <taxon>Bacteria</taxon>
        <taxon>Bacillati</taxon>
        <taxon>Actinomycetota</taxon>
        <taxon>Actinomycetes</taxon>
        <taxon>Micromonosporales</taxon>
        <taxon>Micromonosporaceae</taxon>
        <taxon>Micromonospora</taxon>
    </lineage>
</organism>
<accession>A0A1C5GDV0</accession>
<gene>
    <name evidence="8" type="ORF">GA0070610_4317</name>
</gene>
<evidence type="ECO:0000256" key="5">
    <source>
        <dbReference type="SAM" id="MobiDB-lite"/>
    </source>
</evidence>
<comment type="subcellular location">
    <subcellularLocation>
        <location evidence="1">Endomembrane system</location>
        <topology evidence="1">Multi-pass membrane protein</topology>
    </subcellularLocation>
</comment>
<sequence>MNRPGGAGGHGTQPPGRDRPARDPGLQPERTRLAWRRTALALTVIMVLTVRLALTGPPAGGAFGALVAGAAVLGWGAALTVCWRRATGTGPAPGYGRSLPLVALATAGFALLGTLLAARGLG</sequence>
<name>A0A1C5GDV0_MICEH</name>
<dbReference type="EMBL" id="LT607733">
    <property type="protein sequence ID" value="SCG17991.1"/>
    <property type="molecule type" value="Genomic_DNA"/>
</dbReference>
<reference evidence="8 9" key="1">
    <citation type="submission" date="2016-06" db="EMBL/GenBank/DDBJ databases">
        <authorList>
            <person name="Kjaerup R.B."/>
            <person name="Dalgaard T.S."/>
            <person name="Juul-Madsen H.R."/>
        </authorList>
    </citation>
    <scope>NUCLEOTIDE SEQUENCE [LARGE SCALE GENOMIC DNA]</scope>
    <source>
        <strain evidence="8 9">DSM 43913</strain>
    </source>
</reference>
<evidence type="ECO:0000256" key="4">
    <source>
        <dbReference type="ARBA" id="ARBA00023136"/>
    </source>
</evidence>
<evidence type="ECO:0000259" key="7">
    <source>
        <dbReference type="Pfam" id="PF02656"/>
    </source>
</evidence>
<evidence type="ECO:0000313" key="9">
    <source>
        <dbReference type="Proteomes" id="UP000198251"/>
    </source>
</evidence>
<keyword evidence="4 6" id="KW-0472">Membrane</keyword>
<feature type="transmembrane region" description="Helical" evidence="6">
    <location>
        <begin position="95"/>
        <end position="118"/>
    </location>
</feature>
<evidence type="ECO:0000256" key="2">
    <source>
        <dbReference type="ARBA" id="ARBA00022692"/>
    </source>
</evidence>
<feature type="region of interest" description="Disordered" evidence="5">
    <location>
        <begin position="1"/>
        <end position="29"/>
    </location>
</feature>
<evidence type="ECO:0000256" key="6">
    <source>
        <dbReference type="SAM" id="Phobius"/>
    </source>
</evidence>
<evidence type="ECO:0000313" key="8">
    <source>
        <dbReference type="EMBL" id="SCG17991.1"/>
    </source>
</evidence>